<keyword evidence="3" id="KW-1185">Reference proteome</keyword>
<feature type="non-terminal residue" evidence="2">
    <location>
        <position position="1"/>
    </location>
</feature>
<proteinExistence type="predicted"/>
<comment type="caution">
    <text evidence="2">The sequence shown here is derived from an EMBL/GenBank/DDBJ whole genome shotgun (WGS) entry which is preliminary data.</text>
</comment>
<feature type="compositionally biased region" description="Polar residues" evidence="1">
    <location>
        <begin position="91"/>
        <end position="103"/>
    </location>
</feature>
<protein>
    <submittedName>
        <fullName evidence="2">Uncharacterized protein</fullName>
    </submittedName>
</protein>
<dbReference type="AlphaFoldDB" id="A0A7J6PZ59"/>
<dbReference type="Proteomes" id="UP000553632">
    <property type="component" value="Unassembled WGS sequence"/>
</dbReference>
<name>A0A7J6PZ59_PEROL</name>
<gene>
    <name evidence="2" type="ORF">FOZ63_008961</name>
</gene>
<evidence type="ECO:0000313" key="2">
    <source>
        <dbReference type="EMBL" id="KAF4701333.1"/>
    </source>
</evidence>
<sequence length="140" mass="15958">GRLIALYLRAMRPAILIVSSRVNYNSRRMYVRQGNTSEWTSSTLVRMHAIIRSEFDASVTSSRRSPRSSLGSPPRRSPSPACIEIQRRQPRTTAGTNSQSDLITSRYRLSRMPERSCNTQERWLKTLTKSVSGVMVPSNW</sequence>
<accession>A0A7J6PZ59</accession>
<feature type="compositionally biased region" description="Low complexity" evidence="1">
    <location>
        <begin position="61"/>
        <end position="80"/>
    </location>
</feature>
<organism evidence="2 3">
    <name type="scientific">Perkinsus olseni</name>
    <name type="common">Perkinsus atlanticus</name>
    <dbReference type="NCBI Taxonomy" id="32597"/>
    <lineage>
        <taxon>Eukaryota</taxon>
        <taxon>Sar</taxon>
        <taxon>Alveolata</taxon>
        <taxon>Perkinsozoa</taxon>
        <taxon>Perkinsea</taxon>
        <taxon>Perkinsida</taxon>
        <taxon>Perkinsidae</taxon>
        <taxon>Perkinsus</taxon>
    </lineage>
</organism>
<reference evidence="2 3" key="1">
    <citation type="submission" date="2020-04" db="EMBL/GenBank/DDBJ databases">
        <title>Perkinsus olseni comparative genomics.</title>
        <authorList>
            <person name="Bogema D.R."/>
        </authorList>
    </citation>
    <scope>NUCLEOTIDE SEQUENCE [LARGE SCALE GENOMIC DNA]</scope>
    <source>
        <strain evidence="2 3">ATCC PRA-207</strain>
    </source>
</reference>
<feature type="non-terminal residue" evidence="2">
    <location>
        <position position="140"/>
    </location>
</feature>
<feature type="region of interest" description="Disordered" evidence="1">
    <location>
        <begin position="56"/>
        <end position="105"/>
    </location>
</feature>
<evidence type="ECO:0000256" key="1">
    <source>
        <dbReference type="SAM" id="MobiDB-lite"/>
    </source>
</evidence>
<evidence type="ECO:0000313" key="3">
    <source>
        <dbReference type="Proteomes" id="UP000553632"/>
    </source>
</evidence>
<dbReference type="EMBL" id="JABANO010036725">
    <property type="protein sequence ID" value="KAF4701333.1"/>
    <property type="molecule type" value="Genomic_DNA"/>
</dbReference>